<keyword evidence="5 8" id="KW-1133">Transmembrane helix</keyword>
<evidence type="ECO:0000313" key="10">
    <source>
        <dbReference type="EMBL" id="SVA24227.1"/>
    </source>
</evidence>
<evidence type="ECO:0000256" key="6">
    <source>
        <dbReference type="ARBA" id="ARBA00023136"/>
    </source>
</evidence>
<dbReference type="InterPro" id="IPR010290">
    <property type="entry name" value="TM_effector"/>
</dbReference>
<keyword evidence="2" id="KW-0813">Transport</keyword>
<dbReference type="GO" id="GO:0022857">
    <property type="term" value="F:transmembrane transporter activity"/>
    <property type="evidence" value="ECO:0007669"/>
    <property type="project" value="InterPro"/>
</dbReference>
<feature type="transmembrane region" description="Helical" evidence="8">
    <location>
        <begin position="392"/>
        <end position="411"/>
    </location>
</feature>
<dbReference type="Pfam" id="PF05977">
    <property type="entry name" value="MFS_3"/>
    <property type="match status" value="1"/>
</dbReference>
<keyword evidence="6 8" id="KW-0472">Membrane</keyword>
<gene>
    <name evidence="10" type="ORF">METZ01_LOCUS77081</name>
</gene>
<dbReference type="PROSITE" id="PS50850">
    <property type="entry name" value="MFS"/>
    <property type="match status" value="1"/>
</dbReference>
<keyword evidence="3" id="KW-1003">Cell membrane</keyword>
<feature type="transmembrane region" description="Helical" evidence="8">
    <location>
        <begin position="273"/>
        <end position="294"/>
    </location>
</feature>
<dbReference type="SUPFAM" id="SSF103473">
    <property type="entry name" value="MFS general substrate transporter"/>
    <property type="match status" value="1"/>
</dbReference>
<dbReference type="PANTHER" id="PTHR23513:SF11">
    <property type="entry name" value="STAPHYLOFERRIN A TRANSPORTER"/>
    <property type="match status" value="1"/>
</dbReference>
<name>A0A381UA41_9ZZZZ</name>
<feature type="transmembrane region" description="Helical" evidence="8">
    <location>
        <begin position="35"/>
        <end position="57"/>
    </location>
</feature>
<evidence type="ECO:0000256" key="1">
    <source>
        <dbReference type="ARBA" id="ARBA00004651"/>
    </source>
</evidence>
<organism evidence="10">
    <name type="scientific">marine metagenome</name>
    <dbReference type="NCBI Taxonomy" id="408172"/>
    <lineage>
        <taxon>unclassified sequences</taxon>
        <taxon>metagenomes</taxon>
        <taxon>ecological metagenomes</taxon>
    </lineage>
</organism>
<feature type="region of interest" description="Disordered" evidence="7">
    <location>
        <begin position="1"/>
        <end position="22"/>
    </location>
</feature>
<dbReference type="CDD" id="cd06173">
    <property type="entry name" value="MFS_MefA_like"/>
    <property type="match status" value="1"/>
</dbReference>
<dbReference type="InterPro" id="IPR020846">
    <property type="entry name" value="MFS_dom"/>
</dbReference>
<dbReference type="Gene3D" id="1.20.1250.20">
    <property type="entry name" value="MFS general substrate transporter like domains"/>
    <property type="match status" value="1"/>
</dbReference>
<accession>A0A381UA41</accession>
<comment type="subcellular location">
    <subcellularLocation>
        <location evidence="1">Cell membrane</location>
        <topology evidence="1">Multi-pass membrane protein</topology>
    </subcellularLocation>
</comment>
<reference evidence="10" key="1">
    <citation type="submission" date="2018-05" db="EMBL/GenBank/DDBJ databases">
        <authorList>
            <person name="Lanie J.A."/>
            <person name="Ng W.-L."/>
            <person name="Kazmierczak K.M."/>
            <person name="Andrzejewski T.M."/>
            <person name="Davidsen T.M."/>
            <person name="Wayne K.J."/>
            <person name="Tettelin H."/>
            <person name="Glass J.I."/>
            <person name="Rusch D."/>
            <person name="Podicherti R."/>
            <person name="Tsui H.-C.T."/>
            <person name="Winkler M.E."/>
        </authorList>
    </citation>
    <scope>NUCLEOTIDE SEQUENCE</scope>
</reference>
<evidence type="ECO:0000256" key="2">
    <source>
        <dbReference type="ARBA" id="ARBA00022448"/>
    </source>
</evidence>
<feature type="domain" description="Major facilitator superfamily (MFS) profile" evidence="9">
    <location>
        <begin position="190"/>
        <end position="426"/>
    </location>
</feature>
<feature type="transmembrane region" description="Helical" evidence="8">
    <location>
        <begin position="63"/>
        <end position="85"/>
    </location>
</feature>
<feature type="non-terminal residue" evidence="10">
    <location>
        <position position="1"/>
    </location>
</feature>
<sequence length="426" mass="44432">VEQPSDPVDGGTQETPRRRPSGAFAPLRHVSFARFLLANTVCTVGQFLQGLAVPFLINQMTDSNTWVGAAAFASLIPAVVTTPISGTLADRVDRKRILVAAYVLQGFITGGLLALHLADLLSPWRIIGLLLASGAVAGFQWAPIQSLSAVLVPRELLPQAIRLLSISFTVGRSVGPATAALILAFAGPGLAFAGTVGCYLVGLVFLTTVHYQWEPGEASEPFLAQFRAGIGYVRANPSIRLALRLSFTMAFLGGAFAYSLTASVADDLFRAGGGGLGALALMLGLGSVLGGVYISGPGGLVRRSRLEAAVALTFAFGMVIVTATPWLVVGFLGYFVMGMAHMLHGVTVNTALQLQLDEEYRGRVMSVWLVALLGGLPLGSFAGGVLGDLLGMRWVMLGYALLLAGTISSMARGAGFALLDDDGPGV</sequence>
<feature type="transmembrane region" description="Helical" evidence="8">
    <location>
        <begin position="241"/>
        <end position="261"/>
    </location>
</feature>
<feature type="transmembrane region" description="Helical" evidence="8">
    <location>
        <begin position="364"/>
        <end position="386"/>
    </location>
</feature>
<dbReference type="InterPro" id="IPR036259">
    <property type="entry name" value="MFS_trans_sf"/>
</dbReference>
<evidence type="ECO:0000259" key="9">
    <source>
        <dbReference type="PROSITE" id="PS50850"/>
    </source>
</evidence>
<protein>
    <recommendedName>
        <fullName evidence="9">Major facilitator superfamily (MFS) profile domain-containing protein</fullName>
    </recommendedName>
</protein>
<evidence type="ECO:0000256" key="3">
    <source>
        <dbReference type="ARBA" id="ARBA00022475"/>
    </source>
</evidence>
<evidence type="ECO:0000256" key="8">
    <source>
        <dbReference type="SAM" id="Phobius"/>
    </source>
</evidence>
<evidence type="ECO:0000256" key="7">
    <source>
        <dbReference type="SAM" id="MobiDB-lite"/>
    </source>
</evidence>
<feature type="transmembrane region" description="Helical" evidence="8">
    <location>
        <begin position="306"/>
        <end position="328"/>
    </location>
</feature>
<keyword evidence="4 8" id="KW-0812">Transmembrane</keyword>
<proteinExistence type="predicted"/>
<feature type="transmembrane region" description="Helical" evidence="8">
    <location>
        <begin position="191"/>
        <end position="211"/>
    </location>
</feature>
<dbReference type="PANTHER" id="PTHR23513">
    <property type="entry name" value="INTEGRAL MEMBRANE EFFLUX PROTEIN-RELATED"/>
    <property type="match status" value="1"/>
</dbReference>
<dbReference type="AlphaFoldDB" id="A0A381UA41"/>
<evidence type="ECO:0000256" key="4">
    <source>
        <dbReference type="ARBA" id="ARBA00022692"/>
    </source>
</evidence>
<dbReference type="GO" id="GO:0005886">
    <property type="term" value="C:plasma membrane"/>
    <property type="evidence" value="ECO:0007669"/>
    <property type="project" value="UniProtKB-SubCell"/>
</dbReference>
<dbReference type="EMBL" id="UINC01005896">
    <property type="protein sequence ID" value="SVA24227.1"/>
    <property type="molecule type" value="Genomic_DNA"/>
</dbReference>
<feature type="transmembrane region" description="Helical" evidence="8">
    <location>
        <begin position="97"/>
        <end position="118"/>
    </location>
</feature>
<evidence type="ECO:0000256" key="5">
    <source>
        <dbReference type="ARBA" id="ARBA00022989"/>
    </source>
</evidence>